<dbReference type="RefSeq" id="WP_006813463.1">
    <property type="nucleotide sequence ID" value="NZ_GG703817.1"/>
</dbReference>
<protein>
    <submittedName>
        <fullName evidence="1">Uncharacterized protein</fullName>
    </submittedName>
</protein>
<dbReference type="Proteomes" id="UP000005512">
    <property type="component" value="Unassembled WGS sequence"/>
</dbReference>
<organism evidence="1 2">
    <name type="scientific">Providencia rustigianii DSM 4541</name>
    <dbReference type="NCBI Taxonomy" id="500637"/>
    <lineage>
        <taxon>Bacteria</taxon>
        <taxon>Pseudomonadati</taxon>
        <taxon>Pseudomonadota</taxon>
        <taxon>Gammaproteobacteria</taxon>
        <taxon>Enterobacterales</taxon>
        <taxon>Morganellaceae</taxon>
        <taxon>Providencia</taxon>
    </lineage>
</organism>
<sequence>MNKPENKRYIDTVNMLSSVGVPPNEVRLLSAGELYEVCGVFQRATRNHIERRWLPSKDCRNALAHHLRKIFPNEWIEHAKWTELIEHGLDSMIHGRNHPRIPESEFWDSLEELESDLHLAIQATRKTILLFQSGDNRHLTMPTDVFVVPSRMNEFLASLVAGEIYPAWIAKVDTGMTPGADNGKYPEYAPLRD</sequence>
<proteinExistence type="predicted"/>
<dbReference type="STRING" id="500637.PROVRUST_05396"/>
<keyword evidence="2" id="KW-1185">Reference proteome</keyword>
<dbReference type="HOGENOM" id="CLU_1407687_0_0_6"/>
<dbReference type="EMBL" id="ABXV02000013">
    <property type="protein sequence ID" value="EFB73308.1"/>
    <property type="molecule type" value="Genomic_DNA"/>
</dbReference>
<comment type="caution">
    <text evidence="1">The sequence shown here is derived from an EMBL/GenBank/DDBJ whole genome shotgun (WGS) entry which is preliminary data.</text>
</comment>
<evidence type="ECO:0000313" key="1">
    <source>
        <dbReference type="EMBL" id="EFB73308.1"/>
    </source>
</evidence>
<accession>D1NZP2</accession>
<name>D1NZP2_9GAMM</name>
<reference evidence="1" key="1">
    <citation type="submission" date="2009-12" db="EMBL/GenBank/DDBJ databases">
        <authorList>
            <person name="Weinstock G."/>
            <person name="Sodergren E."/>
            <person name="Clifton S."/>
            <person name="Fulton L."/>
            <person name="Fulton B."/>
            <person name="Courtney L."/>
            <person name="Fronick C."/>
            <person name="Harrison M."/>
            <person name="Strong C."/>
            <person name="Farmer C."/>
            <person name="Delahaunty K."/>
            <person name="Markovic C."/>
            <person name="Hall O."/>
            <person name="Minx P."/>
            <person name="Tomlinson C."/>
            <person name="Mitreva M."/>
            <person name="Nelson J."/>
            <person name="Hou S."/>
            <person name="Wollam A."/>
            <person name="Pepin K.H."/>
            <person name="Johnson M."/>
            <person name="Bhonagiri V."/>
            <person name="Nash W.E."/>
            <person name="Warren W."/>
            <person name="Chinwalla A."/>
            <person name="Mardis E.R."/>
            <person name="Wilson R.K."/>
        </authorList>
    </citation>
    <scope>NUCLEOTIDE SEQUENCE [LARGE SCALE GENOMIC DNA]</scope>
    <source>
        <strain evidence="1">DSM 4541</strain>
    </source>
</reference>
<evidence type="ECO:0000313" key="2">
    <source>
        <dbReference type="Proteomes" id="UP000005512"/>
    </source>
</evidence>
<dbReference type="AlphaFoldDB" id="D1NZP2"/>
<gene>
    <name evidence="1" type="ORF">PROVRUST_05396</name>
</gene>